<gene>
    <name evidence="10" type="ORF">CXK92_01015</name>
</gene>
<proteinExistence type="predicted"/>
<name>A0A2N8S627_STUST</name>
<evidence type="ECO:0000256" key="7">
    <source>
        <dbReference type="ARBA" id="ARBA00022967"/>
    </source>
</evidence>
<keyword evidence="4" id="KW-0997">Cell inner membrane</keyword>
<keyword evidence="5" id="KW-0547">Nucleotide-binding</keyword>
<keyword evidence="6" id="KW-0067">ATP-binding</keyword>
<dbReference type="GO" id="GO:0005524">
    <property type="term" value="F:ATP binding"/>
    <property type="evidence" value="ECO:0007669"/>
    <property type="project" value="UniProtKB-KW"/>
</dbReference>
<dbReference type="EMBL" id="POUN01000001">
    <property type="protein sequence ID" value="PNF82083.1"/>
    <property type="molecule type" value="Genomic_DNA"/>
</dbReference>
<dbReference type="InterPro" id="IPR027417">
    <property type="entry name" value="P-loop_NTPase"/>
</dbReference>
<comment type="caution">
    <text evidence="10">The sequence shown here is derived from an EMBL/GenBank/DDBJ whole genome shotgun (WGS) entry which is preliminary data.</text>
</comment>
<evidence type="ECO:0000256" key="1">
    <source>
        <dbReference type="ARBA" id="ARBA00004417"/>
    </source>
</evidence>
<reference evidence="10 11" key="1">
    <citation type="submission" date="2018-01" db="EMBL/GenBank/DDBJ databases">
        <title>Denitrification phenotypes of diverse strains of Pseudomonas stutzeri.</title>
        <authorList>
            <person name="Milligan D.A."/>
            <person name="Bergaust L."/>
            <person name="Bakken L.R."/>
            <person name="Frostegard A."/>
        </authorList>
    </citation>
    <scope>NUCLEOTIDE SEQUENCE [LARGE SCALE GENOMIC DNA]</scope>
    <source>
        <strain evidence="10 11">KC</strain>
    </source>
</reference>
<evidence type="ECO:0000313" key="11">
    <source>
        <dbReference type="Proteomes" id="UP000235925"/>
    </source>
</evidence>
<dbReference type="Proteomes" id="UP000235925">
    <property type="component" value="Unassembled WGS sequence"/>
</dbReference>
<dbReference type="GO" id="GO:0005886">
    <property type="term" value="C:plasma membrane"/>
    <property type="evidence" value="ECO:0007669"/>
    <property type="project" value="UniProtKB-SubCell"/>
</dbReference>
<dbReference type="InterPro" id="IPR003439">
    <property type="entry name" value="ABC_transporter-like_ATP-bd"/>
</dbReference>
<protein>
    <submittedName>
        <fullName evidence="10">Phosphonate ABC transporter</fullName>
    </submittedName>
</protein>
<feature type="domain" description="ABC transporter" evidence="9">
    <location>
        <begin position="20"/>
        <end position="264"/>
    </location>
</feature>
<organism evidence="10 11">
    <name type="scientific">Stutzerimonas stutzeri</name>
    <name type="common">Pseudomonas stutzeri</name>
    <dbReference type="NCBI Taxonomy" id="316"/>
    <lineage>
        <taxon>Bacteria</taxon>
        <taxon>Pseudomonadati</taxon>
        <taxon>Pseudomonadota</taxon>
        <taxon>Gammaproteobacteria</taxon>
        <taxon>Pseudomonadales</taxon>
        <taxon>Pseudomonadaceae</taxon>
        <taxon>Stutzerimonas</taxon>
    </lineage>
</organism>
<keyword evidence="8" id="KW-0472">Membrane</keyword>
<dbReference type="SMART" id="SM00382">
    <property type="entry name" value="AAA"/>
    <property type="match status" value="1"/>
</dbReference>
<accession>A0A2N8S627</accession>
<dbReference type="PROSITE" id="PS50893">
    <property type="entry name" value="ABC_TRANSPORTER_2"/>
    <property type="match status" value="1"/>
</dbReference>
<dbReference type="OrthoDB" id="9802264at2"/>
<dbReference type="PANTHER" id="PTHR43166">
    <property type="entry name" value="AMINO ACID IMPORT ATP-BINDING PROTEIN"/>
    <property type="match status" value="1"/>
</dbReference>
<dbReference type="AlphaFoldDB" id="A0A2N8S627"/>
<dbReference type="GO" id="GO:0016887">
    <property type="term" value="F:ATP hydrolysis activity"/>
    <property type="evidence" value="ECO:0007669"/>
    <property type="project" value="InterPro"/>
</dbReference>
<dbReference type="Gene3D" id="3.40.50.300">
    <property type="entry name" value="P-loop containing nucleotide triphosphate hydrolases"/>
    <property type="match status" value="1"/>
</dbReference>
<evidence type="ECO:0000256" key="4">
    <source>
        <dbReference type="ARBA" id="ARBA00022519"/>
    </source>
</evidence>
<evidence type="ECO:0000256" key="8">
    <source>
        <dbReference type="ARBA" id="ARBA00023136"/>
    </source>
</evidence>
<evidence type="ECO:0000256" key="3">
    <source>
        <dbReference type="ARBA" id="ARBA00022475"/>
    </source>
</evidence>
<evidence type="ECO:0000256" key="2">
    <source>
        <dbReference type="ARBA" id="ARBA00022448"/>
    </source>
</evidence>
<evidence type="ECO:0000256" key="5">
    <source>
        <dbReference type="ARBA" id="ARBA00022741"/>
    </source>
</evidence>
<dbReference type="SUPFAM" id="SSF52540">
    <property type="entry name" value="P-loop containing nucleoside triphosphate hydrolases"/>
    <property type="match status" value="1"/>
</dbReference>
<dbReference type="PANTHER" id="PTHR43166:SF6">
    <property type="entry name" value="PHOSPHONATES IMPORT ATP-BINDING PROTEIN PHNC"/>
    <property type="match status" value="1"/>
</dbReference>
<dbReference type="InterPro" id="IPR017871">
    <property type="entry name" value="ABC_transporter-like_CS"/>
</dbReference>
<comment type="subcellular location">
    <subcellularLocation>
        <location evidence="1">Cell inner membrane</location>
        <topology evidence="1">Peripheral membrane protein</topology>
    </subcellularLocation>
</comment>
<evidence type="ECO:0000259" key="9">
    <source>
        <dbReference type="PROSITE" id="PS50893"/>
    </source>
</evidence>
<keyword evidence="2" id="KW-0813">Transport</keyword>
<dbReference type="Pfam" id="PF00005">
    <property type="entry name" value="ABC_tran"/>
    <property type="match status" value="1"/>
</dbReference>
<dbReference type="InterPro" id="IPR050086">
    <property type="entry name" value="MetN_ABC_transporter-like"/>
</dbReference>
<evidence type="ECO:0000313" key="10">
    <source>
        <dbReference type="EMBL" id="PNF82083.1"/>
    </source>
</evidence>
<dbReference type="RefSeq" id="WP_102823220.1">
    <property type="nucleotide sequence ID" value="NZ_CP139348.1"/>
</dbReference>
<dbReference type="InterPro" id="IPR003593">
    <property type="entry name" value="AAA+_ATPase"/>
</dbReference>
<keyword evidence="7" id="KW-1278">Translocase</keyword>
<evidence type="ECO:0000256" key="6">
    <source>
        <dbReference type="ARBA" id="ARBA00022840"/>
    </source>
</evidence>
<sequence length="284" mass="30333">MSTLQAPPAPDCATEREPALGLAGVGHTHAGGQPALRGIDLQIAQGERVAIIGPSGAGKTTLLRLLATSLKPDQGEIELLGKRPWTLATAARQRLRTQIGLIHQAPPLPPRQRVITAVLAGRLGHWSLLKSLLSLIFPLDRQGAADALGRLDLADKLYMRCDQLSGGQLQRVGIARMLYQAPALILADEPVSAMDPVLASHTLGVLSREAQRRSATLLASLHAVELALEHFPRIIGVRDGRILFDKPATDIGRDELAALYANEQLQHAPSPPAAPAPQLNIPRC</sequence>
<dbReference type="PROSITE" id="PS00211">
    <property type="entry name" value="ABC_TRANSPORTER_1"/>
    <property type="match status" value="1"/>
</dbReference>
<keyword evidence="3" id="KW-1003">Cell membrane</keyword>